<evidence type="ECO:0000313" key="3">
    <source>
        <dbReference type="Proteomes" id="UP000605201"/>
    </source>
</evidence>
<evidence type="ECO:0000259" key="1">
    <source>
        <dbReference type="Pfam" id="PF07796"/>
    </source>
</evidence>
<dbReference type="Pfam" id="PF07796">
    <property type="entry name" value="DUF1638"/>
    <property type="match status" value="1"/>
</dbReference>
<name>A0A8J6P1C2_9BACT</name>
<gene>
    <name evidence="2" type="ORF">H8D96_16115</name>
</gene>
<accession>A0A8J6P1C2</accession>
<dbReference type="EMBL" id="JACNIG010000299">
    <property type="protein sequence ID" value="MBC8433435.1"/>
    <property type="molecule type" value="Genomic_DNA"/>
</dbReference>
<evidence type="ECO:0000313" key="2">
    <source>
        <dbReference type="EMBL" id="MBC8433435.1"/>
    </source>
</evidence>
<protein>
    <submittedName>
        <fullName evidence="2">DUF1638 domain-containing protein</fullName>
    </submittedName>
</protein>
<feature type="domain" description="DUF1638" evidence="1">
    <location>
        <begin position="33"/>
        <end position="185"/>
    </location>
</feature>
<reference evidence="2 3" key="1">
    <citation type="submission" date="2020-08" db="EMBL/GenBank/DDBJ databases">
        <title>Bridging the membrane lipid divide: bacteria of the FCB group superphylum have the potential to synthesize archaeal ether lipids.</title>
        <authorList>
            <person name="Villanueva L."/>
            <person name="Von Meijenfeldt F.A.B."/>
            <person name="Westbye A.B."/>
            <person name="Yadav S."/>
            <person name="Hopmans E.C."/>
            <person name="Dutilh B.E."/>
            <person name="Sinninghe Damste J.S."/>
        </authorList>
    </citation>
    <scope>NUCLEOTIDE SEQUENCE [LARGE SCALE GENOMIC DNA]</scope>
    <source>
        <strain evidence="2">NIOZ-UU17</strain>
    </source>
</reference>
<organism evidence="2 3">
    <name type="scientific">Candidatus Desulfatibia vada</name>
    <dbReference type="NCBI Taxonomy" id="2841696"/>
    <lineage>
        <taxon>Bacteria</taxon>
        <taxon>Pseudomonadati</taxon>
        <taxon>Thermodesulfobacteriota</taxon>
        <taxon>Desulfobacteria</taxon>
        <taxon>Desulfobacterales</taxon>
        <taxon>Desulfobacterales incertae sedis</taxon>
        <taxon>Candidatus Desulfatibia</taxon>
    </lineage>
</organism>
<proteinExistence type="predicted"/>
<dbReference type="InterPro" id="IPR012437">
    <property type="entry name" value="DUF1638"/>
</dbReference>
<dbReference type="AlphaFoldDB" id="A0A8J6P1C2"/>
<dbReference type="Proteomes" id="UP000605201">
    <property type="component" value="Unassembled WGS sequence"/>
</dbReference>
<comment type="caution">
    <text evidence="2">The sequence shown here is derived from an EMBL/GenBank/DDBJ whole genome shotgun (WGS) entry which is preliminary data.</text>
</comment>
<sequence length="195" mass="22880">MSIRIIACGVFRDALRQIGPQHFPQNVFITYITPVLHNYPEKLKEEMLRQIHLATKAGDEILCLYGRCYPDLDDHLYEMGIPRVSGAHCYEILLGSRRFNNILEEEAGTYFVEKELILNFSEYCIQPLELDDPLMRESFFQHYKRLAYIQQSLDSDSIITSFHDISQFLNLIPMLIDADYSELTKNLLRLFANWH</sequence>